<keyword evidence="1" id="KW-0805">Transcription regulation</keyword>
<evidence type="ECO:0000256" key="1">
    <source>
        <dbReference type="ARBA" id="ARBA00023015"/>
    </source>
</evidence>
<evidence type="ECO:0000259" key="4">
    <source>
        <dbReference type="PROSITE" id="PS50949"/>
    </source>
</evidence>
<dbReference type="GO" id="GO:0003700">
    <property type="term" value="F:DNA-binding transcription factor activity"/>
    <property type="evidence" value="ECO:0007669"/>
    <property type="project" value="InterPro"/>
</dbReference>
<evidence type="ECO:0000313" key="5">
    <source>
        <dbReference type="EMBL" id="NYE18068.1"/>
    </source>
</evidence>
<dbReference type="Gene3D" id="1.20.120.530">
    <property type="entry name" value="GntR ligand-binding domain-like"/>
    <property type="match status" value="1"/>
</dbReference>
<dbReference type="InterPro" id="IPR000524">
    <property type="entry name" value="Tscrpt_reg_HTH_GntR"/>
</dbReference>
<evidence type="ECO:0000256" key="2">
    <source>
        <dbReference type="ARBA" id="ARBA00023125"/>
    </source>
</evidence>
<accession>A0A7Y9KJE9</accession>
<comment type="caution">
    <text evidence="5">The sequence shown here is derived from an EMBL/GenBank/DDBJ whole genome shotgun (WGS) entry which is preliminary data.</text>
</comment>
<keyword evidence="3" id="KW-0804">Transcription</keyword>
<keyword evidence="2 5" id="KW-0238">DNA-binding</keyword>
<dbReference type="AlphaFoldDB" id="A0A7Y9KJE9"/>
<dbReference type="RefSeq" id="WP_179486507.1">
    <property type="nucleotide sequence ID" value="NZ_JACCBV010000001.1"/>
</dbReference>
<dbReference type="InterPro" id="IPR036388">
    <property type="entry name" value="WH-like_DNA-bd_sf"/>
</dbReference>
<sequence>MSYPDRSVSVNPLSGRRTISDEVLSVLRWRIITGELAPGDHVAEERLAREFGVSRVPVREAVRTLQNEGLVRIEPYRGALVADITLEELRDVILPLRSLLEKHVLADALGSIPPSHFYALESLVNEMEARIDRADGPDLLRALVELDMEFHSITVREYGGFHTQHLWDSIDARIKAGFYRLGSLHDDYREIVDEHRRLLESMRSLDVDVALRAVEDHALAEPFRLIEKISPQGG</sequence>
<dbReference type="InterPro" id="IPR011711">
    <property type="entry name" value="GntR_C"/>
</dbReference>
<evidence type="ECO:0000256" key="3">
    <source>
        <dbReference type="ARBA" id="ARBA00023163"/>
    </source>
</evidence>
<dbReference type="Pfam" id="PF00392">
    <property type="entry name" value="GntR"/>
    <property type="match status" value="1"/>
</dbReference>
<dbReference type="PANTHER" id="PTHR43537">
    <property type="entry name" value="TRANSCRIPTIONAL REGULATOR, GNTR FAMILY"/>
    <property type="match status" value="1"/>
</dbReference>
<dbReference type="GO" id="GO:0003677">
    <property type="term" value="F:DNA binding"/>
    <property type="evidence" value="ECO:0007669"/>
    <property type="project" value="UniProtKB-KW"/>
</dbReference>
<evidence type="ECO:0000313" key="6">
    <source>
        <dbReference type="Proteomes" id="UP000576969"/>
    </source>
</evidence>
<dbReference type="InterPro" id="IPR008920">
    <property type="entry name" value="TF_FadR/GntR_C"/>
</dbReference>
<dbReference type="SUPFAM" id="SSF48008">
    <property type="entry name" value="GntR ligand-binding domain-like"/>
    <property type="match status" value="1"/>
</dbReference>
<dbReference type="PRINTS" id="PR00035">
    <property type="entry name" value="HTHGNTR"/>
</dbReference>
<dbReference type="PANTHER" id="PTHR43537:SF24">
    <property type="entry name" value="GLUCONATE OPERON TRANSCRIPTIONAL REPRESSOR"/>
    <property type="match status" value="1"/>
</dbReference>
<dbReference type="EMBL" id="JACCBV010000001">
    <property type="protein sequence ID" value="NYE18068.1"/>
    <property type="molecule type" value="Genomic_DNA"/>
</dbReference>
<reference evidence="5 6" key="1">
    <citation type="submission" date="2020-07" db="EMBL/GenBank/DDBJ databases">
        <title>Sequencing the genomes of 1000 actinobacteria strains.</title>
        <authorList>
            <person name="Klenk H.-P."/>
        </authorList>
    </citation>
    <scope>NUCLEOTIDE SEQUENCE [LARGE SCALE GENOMIC DNA]</scope>
    <source>
        <strain evidence="5 6">DSM 24662</strain>
    </source>
</reference>
<name>A0A7Y9KJE9_9MICO</name>
<dbReference type="InterPro" id="IPR036390">
    <property type="entry name" value="WH_DNA-bd_sf"/>
</dbReference>
<dbReference type="Proteomes" id="UP000576969">
    <property type="component" value="Unassembled WGS sequence"/>
</dbReference>
<protein>
    <submittedName>
        <fullName evidence="5">DNA-binding GntR family transcriptional regulator</fullName>
    </submittedName>
</protein>
<dbReference type="CDD" id="cd07377">
    <property type="entry name" value="WHTH_GntR"/>
    <property type="match status" value="1"/>
</dbReference>
<gene>
    <name evidence="5" type="ORF">BJ991_000096</name>
</gene>
<dbReference type="SUPFAM" id="SSF46785">
    <property type="entry name" value="Winged helix' DNA-binding domain"/>
    <property type="match status" value="1"/>
</dbReference>
<dbReference type="SMART" id="SM00345">
    <property type="entry name" value="HTH_GNTR"/>
    <property type="match status" value="1"/>
</dbReference>
<dbReference type="Pfam" id="PF07729">
    <property type="entry name" value="FCD"/>
    <property type="match status" value="1"/>
</dbReference>
<feature type="domain" description="HTH gntR-type" evidence="4">
    <location>
        <begin position="17"/>
        <end position="84"/>
    </location>
</feature>
<dbReference type="PROSITE" id="PS50949">
    <property type="entry name" value="HTH_GNTR"/>
    <property type="match status" value="1"/>
</dbReference>
<keyword evidence="6" id="KW-1185">Reference proteome</keyword>
<organism evidence="5 6">
    <name type="scientific">Microbacterium immunditiarum</name>
    <dbReference type="NCBI Taxonomy" id="337480"/>
    <lineage>
        <taxon>Bacteria</taxon>
        <taxon>Bacillati</taxon>
        <taxon>Actinomycetota</taxon>
        <taxon>Actinomycetes</taxon>
        <taxon>Micrococcales</taxon>
        <taxon>Microbacteriaceae</taxon>
        <taxon>Microbacterium</taxon>
    </lineage>
</organism>
<dbReference type="Gene3D" id="1.10.10.10">
    <property type="entry name" value="Winged helix-like DNA-binding domain superfamily/Winged helix DNA-binding domain"/>
    <property type="match status" value="1"/>
</dbReference>
<proteinExistence type="predicted"/>